<accession>A0A7C5ZCN4</accession>
<protein>
    <submittedName>
        <fullName evidence="2">DUF2273 domain-containing protein</fullName>
    </submittedName>
</protein>
<dbReference type="Pfam" id="PF10031">
    <property type="entry name" value="DUF2273"/>
    <property type="match status" value="1"/>
</dbReference>
<name>A0A7C5ZCN4_9FIRM</name>
<dbReference type="AlphaFoldDB" id="A0A7C5ZCN4"/>
<comment type="caution">
    <text evidence="2">The sequence shown here is derived from an EMBL/GenBank/DDBJ whole genome shotgun (WGS) entry which is preliminary data.</text>
</comment>
<dbReference type="InterPro" id="IPR018730">
    <property type="entry name" value="DUF2273"/>
</dbReference>
<reference evidence="2" key="1">
    <citation type="journal article" date="2020" name="mSystems">
        <title>Genome- and Community-Level Interaction Insights into Carbon Utilization and Element Cycling Functions of Hydrothermarchaeota in Hydrothermal Sediment.</title>
        <authorList>
            <person name="Zhou Z."/>
            <person name="Liu Y."/>
            <person name="Xu W."/>
            <person name="Pan J."/>
            <person name="Luo Z.H."/>
            <person name="Li M."/>
        </authorList>
    </citation>
    <scope>NUCLEOTIDE SEQUENCE [LARGE SCALE GENOMIC DNA]</scope>
    <source>
        <strain evidence="2">SpSt-102</strain>
    </source>
</reference>
<keyword evidence="1" id="KW-0812">Transmembrane</keyword>
<keyword evidence="1" id="KW-0472">Membrane</keyword>
<evidence type="ECO:0000256" key="1">
    <source>
        <dbReference type="SAM" id="Phobius"/>
    </source>
</evidence>
<proteinExistence type="predicted"/>
<organism evidence="2">
    <name type="scientific">Caldicellulosiruptor owensensis</name>
    <dbReference type="NCBI Taxonomy" id="55205"/>
    <lineage>
        <taxon>Bacteria</taxon>
        <taxon>Bacillati</taxon>
        <taxon>Bacillota</taxon>
        <taxon>Bacillota incertae sedis</taxon>
        <taxon>Caldicellulosiruptorales</taxon>
        <taxon>Caldicellulosiruptoraceae</taxon>
        <taxon>Caldicellulosiruptor</taxon>
    </lineage>
</organism>
<sequence>MDLIKEFLIKHTGEIIGGLIGLIFAIFVLIFGFFKTLFIFICIAVGIFVGGRYFEKKKLIEFLDKHLPW</sequence>
<dbReference type="EMBL" id="DRUZ01000044">
    <property type="protein sequence ID" value="HHS01637.1"/>
    <property type="molecule type" value="Genomic_DNA"/>
</dbReference>
<evidence type="ECO:0000313" key="2">
    <source>
        <dbReference type="EMBL" id="HHS01637.1"/>
    </source>
</evidence>
<keyword evidence="1" id="KW-1133">Transmembrane helix</keyword>
<gene>
    <name evidence="2" type="ORF">ENL71_03755</name>
</gene>
<feature type="transmembrane region" description="Helical" evidence="1">
    <location>
        <begin position="12"/>
        <end position="31"/>
    </location>
</feature>